<evidence type="ECO:0000313" key="1">
    <source>
        <dbReference type="EMBL" id="OHT12035.1"/>
    </source>
</evidence>
<dbReference type="RefSeq" id="XP_068365171.1">
    <property type="nucleotide sequence ID" value="XM_068500045.1"/>
</dbReference>
<dbReference type="SUPFAM" id="SSF50978">
    <property type="entry name" value="WD40 repeat-like"/>
    <property type="match status" value="1"/>
</dbReference>
<comment type="caution">
    <text evidence="1">The sequence shown here is derived from an EMBL/GenBank/DDBJ whole genome shotgun (WGS) entry which is preliminary data.</text>
</comment>
<dbReference type="AlphaFoldDB" id="A0A1J4KLC9"/>
<dbReference type="PROSITE" id="PS50896">
    <property type="entry name" value="LISH"/>
    <property type="match status" value="1"/>
</dbReference>
<evidence type="ECO:0000313" key="2">
    <source>
        <dbReference type="Proteomes" id="UP000179807"/>
    </source>
</evidence>
<dbReference type="Proteomes" id="UP000179807">
    <property type="component" value="Unassembled WGS sequence"/>
</dbReference>
<dbReference type="GeneID" id="94834749"/>
<organism evidence="1 2">
    <name type="scientific">Tritrichomonas foetus</name>
    <dbReference type="NCBI Taxonomy" id="1144522"/>
    <lineage>
        <taxon>Eukaryota</taxon>
        <taxon>Metamonada</taxon>
        <taxon>Parabasalia</taxon>
        <taxon>Tritrichomonadida</taxon>
        <taxon>Tritrichomonadidae</taxon>
        <taxon>Tritrichomonas</taxon>
    </lineage>
</organism>
<dbReference type="InterPro" id="IPR006594">
    <property type="entry name" value="LisH"/>
</dbReference>
<sequence length="368" mass="40947">MDPLQVVLQFLKEEGYHESFNTLLKEAEVAYTGENLRPHIIRQNLGEMNMSDQTDALRRILSGKKLTDTSDEHKTAFNGSPVSMITYGNHVITAFTDGSLRKFDTSSNEVASVNPKLSTVLCFEESWTNKDYLYFGAMSGTVGILNANDMTIVNSVDLPQGSIIAVTLLDNYLFVASRSQFVSVLNASDLSHVTTFNYNNPITAMCRINNGVIYSVQNDSMFHFRSIENINEDLLFHMSPNAFEVGALDIRDLKQCPVDETIFVALTDRCKAYLYRLAPGGKSLEVLKVITHFVSDGLTQPQLLWKFAPTILSTSDDQTVVAVNVETDSLAFQLRGWNKATRCIAIVDDVLFVGAFDKSITTYKLSIA</sequence>
<dbReference type="VEuPathDB" id="TrichDB:TRFO_18222"/>
<dbReference type="Gene3D" id="2.130.10.10">
    <property type="entry name" value="YVTN repeat-like/Quinoprotein amine dehydrogenase"/>
    <property type="match status" value="1"/>
</dbReference>
<dbReference type="OrthoDB" id="10261344at2759"/>
<name>A0A1J4KLC9_9EUKA</name>
<dbReference type="InterPro" id="IPR015943">
    <property type="entry name" value="WD40/YVTN_repeat-like_dom_sf"/>
</dbReference>
<dbReference type="EMBL" id="MLAK01000572">
    <property type="protein sequence ID" value="OHT12035.1"/>
    <property type="molecule type" value="Genomic_DNA"/>
</dbReference>
<keyword evidence="2" id="KW-1185">Reference proteome</keyword>
<dbReference type="InterPro" id="IPR036322">
    <property type="entry name" value="WD40_repeat_dom_sf"/>
</dbReference>
<evidence type="ECO:0008006" key="3">
    <source>
        <dbReference type="Google" id="ProtNLM"/>
    </source>
</evidence>
<reference evidence="1" key="1">
    <citation type="submission" date="2016-10" db="EMBL/GenBank/DDBJ databases">
        <authorList>
            <person name="Benchimol M."/>
            <person name="Almeida L.G."/>
            <person name="Vasconcelos A.T."/>
            <person name="Perreira-Neves A."/>
            <person name="Rosa I.A."/>
            <person name="Tasca T."/>
            <person name="Bogo M.R."/>
            <person name="de Souza W."/>
        </authorList>
    </citation>
    <scope>NUCLEOTIDE SEQUENCE [LARGE SCALE GENOMIC DNA]</scope>
    <source>
        <strain evidence="1">K</strain>
    </source>
</reference>
<protein>
    <recommendedName>
        <fullName evidence="3">LisH domain-containing protein</fullName>
    </recommendedName>
</protein>
<gene>
    <name evidence="1" type="ORF">TRFO_18222</name>
</gene>
<proteinExistence type="predicted"/>
<accession>A0A1J4KLC9</accession>